<keyword evidence="2" id="KW-1185">Reference proteome</keyword>
<proteinExistence type="predicted"/>
<sequence>MRPSTSNNYYIPSYVDVEINELSSILAKVVAWNPSISSAPLTYLELFSRKECKDKALCSVPPQDYWYQSHRLGGFLTPGYYRQDKVRLVII</sequence>
<reference evidence="1" key="1">
    <citation type="submission" date="2020-08" db="EMBL/GenBank/DDBJ databases">
        <title>Multicomponent nature underlies the extraordinary mechanical properties of spider dragline silk.</title>
        <authorList>
            <person name="Kono N."/>
            <person name="Nakamura H."/>
            <person name="Mori M."/>
            <person name="Yoshida Y."/>
            <person name="Ohtoshi R."/>
            <person name="Malay A.D."/>
            <person name="Moran D.A.P."/>
            <person name="Tomita M."/>
            <person name="Numata K."/>
            <person name="Arakawa K."/>
        </authorList>
    </citation>
    <scope>NUCLEOTIDE SEQUENCE</scope>
</reference>
<accession>A0A8X7BFJ7</accession>
<evidence type="ECO:0000313" key="1">
    <source>
        <dbReference type="EMBL" id="GFY28562.1"/>
    </source>
</evidence>
<protein>
    <submittedName>
        <fullName evidence="1">Uncharacterized protein</fullName>
    </submittedName>
</protein>
<dbReference type="AlphaFoldDB" id="A0A8X7BFJ7"/>
<dbReference type="Proteomes" id="UP000887159">
    <property type="component" value="Unassembled WGS sequence"/>
</dbReference>
<gene>
    <name evidence="1" type="ORF">TNCV_4149931</name>
</gene>
<name>A0A8X7BFJ7_TRICX</name>
<dbReference type="EMBL" id="BMAU01021385">
    <property type="protein sequence ID" value="GFY28562.1"/>
    <property type="molecule type" value="Genomic_DNA"/>
</dbReference>
<evidence type="ECO:0000313" key="2">
    <source>
        <dbReference type="Proteomes" id="UP000887159"/>
    </source>
</evidence>
<comment type="caution">
    <text evidence="1">The sequence shown here is derived from an EMBL/GenBank/DDBJ whole genome shotgun (WGS) entry which is preliminary data.</text>
</comment>
<organism evidence="1 2">
    <name type="scientific">Trichonephila clavipes</name>
    <name type="common">Golden silk orbweaver</name>
    <name type="synonym">Nephila clavipes</name>
    <dbReference type="NCBI Taxonomy" id="2585209"/>
    <lineage>
        <taxon>Eukaryota</taxon>
        <taxon>Metazoa</taxon>
        <taxon>Ecdysozoa</taxon>
        <taxon>Arthropoda</taxon>
        <taxon>Chelicerata</taxon>
        <taxon>Arachnida</taxon>
        <taxon>Araneae</taxon>
        <taxon>Araneomorphae</taxon>
        <taxon>Entelegynae</taxon>
        <taxon>Araneoidea</taxon>
        <taxon>Nephilidae</taxon>
        <taxon>Trichonephila</taxon>
    </lineage>
</organism>